<dbReference type="InterPro" id="IPR039741">
    <property type="entry name" value="UDP-sugar_pyrophosphorylase"/>
</dbReference>
<evidence type="ECO:0000256" key="5">
    <source>
        <dbReference type="ARBA" id="ARBA00022695"/>
    </source>
</evidence>
<reference evidence="8" key="1">
    <citation type="submission" date="2022-11" db="UniProtKB">
        <authorList>
            <consortium name="WormBaseParasite"/>
        </authorList>
    </citation>
    <scope>IDENTIFICATION</scope>
</reference>
<sequence>MGNPCFDQISPISHDRHIVKADLDLETKNKYWSLGLKAISRGEVGAIVMAGGQATRLGAVEPKGTLSLGLGLSSTDSLFWHQAARIARLLKLAKKMYPDSSPTIPWLVMTSDSTGEETRKHLIKVVKDVGLSMDDIIIFDQAEIPCFDFNGKFMLRSRSSIATAPDGNGGMYAALRPVIPKLKDLGVKYFHVYCVDNILCRVADPHLIGCVIDMDADCAGTTVEKTNPSESVGVVCLESGHVRVLEYSEIPKELAEKRDPNGKLSFRAGSVAMHYFTMEFLEKVCDESVRLPFHVAKKKVPYVDLNTDQLVKPTEPNGIKLEQFVFDVFPHAKRFLVWEVLRNEEFSPLKNAEHVGRDCVSTCRRDFDVECRRWLSHSGIELPKHNPVYISPLDSYEGEGLSEDTRVATNGIIKEIRELLIENGDVHNNS</sequence>
<evidence type="ECO:0000313" key="7">
    <source>
        <dbReference type="Proteomes" id="UP000887540"/>
    </source>
</evidence>
<proteinExistence type="inferred from homology"/>
<dbReference type="SUPFAM" id="SSF53448">
    <property type="entry name" value="Nucleotide-diphospho-sugar transferases"/>
    <property type="match status" value="1"/>
</dbReference>
<dbReference type="GO" id="GO:0003977">
    <property type="term" value="F:UDP-N-acetylglucosamine diphosphorylase activity"/>
    <property type="evidence" value="ECO:0007669"/>
    <property type="project" value="UniProtKB-EC"/>
</dbReference>
<name>A0A914DN94_9BILA</name>
<dbReference type="PANTHER" id="PTHR11952:SF2">
    <property type="entry name" value="LD24639P"/>
    <property type="match status" value="1"/>
</dbReference>
<keyword evidence="7" id="KW-1185">Reference proteome</keyword>
<comment type="catalytic activity">
    <reaction evidence="6">
        <text>N-acetyl-alpha-D-glucosamine 1-phosphate + UTP + H(+) = UDP-N-acetyl-alpha-D-glucosamine + diphosphate</text>
        <dbReference type="Rhea" id="RHEA:13509"/>
        <dbReference type="ChEBI" id="CHEBI:15378"/>
        <dbReference type="ChEBI" id="CHEBI:33019"/>
        <dbReference type="ChEBI" id="CHEBI:46398"/>
        <dbReference type="ChEBI" id="CHEBI:57705"/>
        <dbReference type="ChEBI" id="CHEBI:57776"/>
        <dbReference type="EC" id="2.7.7.23"/>
    </reaction>
</comment>
<dbReference type="EC" id="2.7.7.23" evidence="3"/>
<accession>A0A914DN94</accession>
<evidence type="ECO:0000256" key="6">
    <source>
        <dbReference type="ARBA" id="ARBA00048493"/>
    </source>
</evidence>
<dbReference type="PANTHER" id="PTHR11952">
    <property type="entry name" value="UDP- GLUCOSE PYROPHOSPHORYLASE"/>
    <property type="match status" value="1"/>
</dbReference>
<dbReference type="AlphaFoldDB" id="A0A914DN94"/>
<dbReference type="CDD" id="cd04193">
    <property type="entry name" value="UDPGlcNAc_PPase"/>
    <property type="match status" value="1"/>
</dbReference>
<dbReference type="Pfam" id="PF01704">
    <property type="entry name" value="UDPGP"/>
    <property type="match status" value="1"/>
</dbReference>
<protein>
    <recommendedName>
        <fullName evidence="3">UDP-N-acetylglucosamine diphosphorylase</fullName>
        <ecNumber evidence="3">2.7.7.23</ecNumber>
    </recommendedName>
</protein>
<comment type="pathway">
    <text evidence="1">Nucleotide-sugar biosynthesis; UDP-N-acetyl-alpha-D-glucosamine biosynthesis; UDP-N-acetyl-alpha-D-glucosamine from N-acetyl-alpha-D-glucosamine 1-phosphate: step 1/1.</text>
</comment>
<dbReference type="InterPro" id="IPR002618">
    <property type="entry name" value="UDPGP_fam"/>
</dbReference>
<dbReference type="Gene3D" id="3.90.550.10">
    <property type="entry name" value="Spore Coat Polysaccharide Biosynthesis Protein SpsA, Chain A"/>
    <property type="match status" value="1"/>
</dbReference>
<organism evidence="7 8">
    <name type="scientific">Acrobeloides nanus</name>
    <dbReference type="NCBI Taxonomy" id="290746"/>
    <lineage>
        <taxon>Eukaryota</taxon>
        <taxon>Metazoa</taxon>
        <taxon>Ecdysozoa</taxon>
        <taxon>Nematoda</taxon>
        <taxon>Chromadorea</taxon>
        <taxon>Rhabditida</taxon>
        <taxon>Tylenchina</taxon>
        <taxon>Cephalobomorpha</taxon>
        <taxon>Cephaloboidea</taxon>
        <taxon>Cephalobidae</taxon>
        <taxon>Acrobeloides</taxon>
    </lineage>
</organism>
<keyword evidence="4" id="KW-0808">Transferase</keyword>
<keyword evidence="5" id="KW-0548">Nucleotidyltransferase</keyword>
<evidence type="ECO:0000256" key="1">
    <source>
        <dbReference type="ARBA" id="ARBA00005208"/>
    </source>
</evidence>
<dbReference type="WBParaSite" id="ACRNAN_scaffold3053.g31397.t1">
    <property type="protein sequence ID" value="ACRNAN_scaffold3053.g31397.t1"/>
    <property type="gene ID" value="ACRNAN_scaffold3053.g31397"/>
</dbReference>
<evidence type="ECO:0000313" key="8">
    <source>
        <dbReference type="WBParaSite" id="ACRNAN_scaffold3053.g31397.t1"/>
    </source>
</evidence>
<evidence type="ECO:0000256" key="2">
    <source>
        <dbReference type="ARBA" id="ARBA00010401"/>
    </source>
</evidence>
<comment type="similarity">
    <text evidence="2">Belongs to the UDPGP type 1 family.</text>
</comment>
<dbReference type="InterPro" id="IPR029044">
    <property type="entry name" value="Nucleotide-diphossugar_trans"/>
</dbReference>
<evidence type="ECO:0000256" key="3">
    <source>
        <dbReference type="ARBA" id="ARBA00012457"/>
    </source>
</evidence>
<evidence type="ECO:0000256" key="4">
    <source>
        <dbReference type="ARBA" id="ARBA00022679"/>
    </source>
</evidence>
<dbReference type="Proteomes" id="UP000887540">
    <property type="component" value="Unplaced"/>
</dbReference>